<feature type="transmembrane region" description="Helical" evidence="1">
    <location>
        <begin position="26"/>
        <end position="46"/>
    </location>
</feature>
<evidence type="ECO:0000256" key="1">
    <source>
        <dbReference type="SAM" id="Phobius"/>
    </source>
</evidence>
<dbReference type="Proteomes" id="UP000241769">
    <property type="component" value="Unassembled WGS sequence"/>
</dbReference>
<evidence type="ECO:0000313" key="2">
    <source>
        <dbReference type="EMBL" id="PRP83418.1"/>
    </source>
</evidence>
<sequence>MGQYQILGCGGNYCSRHTTPSPLSSVVVSAVLGGFFVLIIITIFLFSVHCRHIKRREAARQLAMIDVSQLNASTGQMGQIALIVISLQVDHADPCEDFSCERSVQKIRLS</sequence>
<organism evidence="2 3">
    <name type="scientific">Planoprotostelium fungivorum</name>
    <dbReference type="NCBI Taxonomy" id="1890364"/>
    <lineage>
        <taxon>Eukaryota</taxon>
        <taxon>Amoebozoa</taxon>
        <taxon>Evosea</taxon>
        <taxon>Variosea</taxon>
        <taxon>Cavosteliida</taxon>
        <taxon>Cavosteliaceae</taxon>
        <taxon>Planoprotostelium</taxon>
    </lineage>
</organism>
<accession>A0A2P6NHI6</accession>
<keyword evidence="1" id="KW-0472">Membrane</keyword>
<evidence type="ECO:0000313" key="3">
    <source>
        <dbReference type="Proteomes" id="UP000241769"/>
    </source>
</evidence>
<proteinExistence type="predicted"/>
<comment type="caution">
    <text evidence="2">The sequence shown here is derived from an EMBL/GenBank/DDBJ whole genome shotgun (WGS) entry which is preliminary data.</text>
</comment>
<gene>
    <name evidence="2" type="ORF">PROFUN_09191</name>
</gene>
<keyword evidence="1" id="KW-0812">Transmembrane</keyword>
<keyword evidence="1" id="KW-1133">Transmembrane helix</keyword>
<reference evidence="2 3" key="1">
    <citation type="journal article" date="2018" name="Genome Biol. Evol.">
        <title>Multiple Roots of Fruiting Body Formation in Amoebozoa.</title>
        <authorList>
            <person name="Hillmann F."/>
            <person name="Forbes G."/>
            <person name="Novohradska S."/>
            <person name="Ferling I."/>
            <person name="Riege K."/>
            <person name="Groth M."/>
            <person name="Westermann M."/>
            <person name="Marz M."/>
            <person name="Spaller T."/>
            <person name="Winckler T."/>
            <person name="Schaap P."/>
            <person name="Glockner G."/>
        </authorList>
    </citation>
    <scope>NUCLEOTIDE SEQUENCE [LARGE SCALE GENOMIC DNA]</scope>
    <source>
        <strain evidence="2 3">Jena</strain>
    </source>
</reference>
<protein>
    <submittedName>
        <fullName evidence="2">Uncharacterized protein</fullName>
    </submittedName>
</protein>
<dbReference type="InParanoid" id="A0A2P6NHI6"/>
<dbReference type="AlphaFoldDB" id="A0A2P6NHI6"/>
<dbReference type="EMBL" id="MDYQ01000082">
    <property type="protein sequence ID" value="PRP83418.1"/>
    <property type="molecule type" value="Genomic_DNA"/>
</dbReference>
<name>A0A2P6NHI6_9EUKA</name>
<keyword evidence="3" id="KW-1185">Reference proteome</keyword>